<sequence length="385" mass="44084">MKKVLWVNPSFLDYRIPLYDELNKLYQNNFHLIYSKQRVPQRCIDKIESVLKGNALGLLTEKNVSIGKKDGFANSGISLPFPKGLYRLIKSVKADIVIAEGFFQFTPWALAYAIFNRKPILIAYERTAHTERNCPAWRRMYRKFVNLFVDGYVVNGILTKQYLVSQGVSENVIFTGAMCADSFHLAEKVKMIKPEERLFFKRELHIEKKEIIYLYVGQLITRKGVAYLLDAWKEHILSHPNDHLLIVGEGPLFDDFVQGYGFMNSISFVGNIDYSRISEYYAVADVFVIPTLEDNWSLVVPEAMACGLPIACSVYNGCHPELVHEGKNGVLFDTLNKASLLYALSYFHSVDLELFGKESMKIEQKYNPQNTARNIFKAIETVAEK</sequence>
<dbReference type="Gene3D" id="3.40.50.2000">
    <property type="entry name" value="Glycogen Phosphorylase B"/>
    <property type="match status" value="2"/>
</dbReference>
<dbReference type="Proteomes" id="UP000095517">
    <property type="component" value="Unassembled WGS sequence"/>
</dbReference>
<dbReference type="InterPro" id="IPR001296">
    <property type="entry name" value="Glyco_trans_1"/>
</dbReference>
<evidence type="ECO:0000313" key="2">
    <source>
        <dbReference type="EMBL" id="CUO50919.1"/>
    </source>
</evidence>
<reference evidence="2 3" key="1">
    <citation type="submission" date="2015-09" db="EMBL/GenBank/DDBJ databases">
        <authorList>
            <consortium name="Pathogen Informatics"/>
        </authorList>
    </citation>
    <scope>NUCLEOTIDE SEQUENCE [LARGE SCALE GENOMIC DNA]</scope>
    <source>
        <strain evidence="2 3">2789STDY5608840</strain>
    </source>
</reference>
<dbReference type="AlphaFoldDB" id="A0A174FQM3"/>
<protein>
    <submittedName>
        <fullName evidence="2">LPS biosynthesis related glycosyltransferase</fullName>
        <ecNumber evidence="2">2.4.1.11</ecNumber>
    </submittedName>
</protein>
<name>A0A174FQM3_9BACE</name>
<dbReference type="EC" id="2.4.1.11" evidence="2"/>
<gene>
    <name evidence="2" type="ORF">ERS852397_02190</name>
</gene>
<dbReference type="SUPFAM" id="SSF53756">
    <property type="entry name" value="UDP-Glycosyltransferase/glycogen phosphorylase"/>
    <property type="match status" value="1"/>
</dbReference>
<proteinExistence type="predicted"/>
<dbReference type="GO" id="GO:0004373">
    <property type="term" value="F:alpha-1,4-glucan glucosyltransferase (UDP-glucose donor) activity"/>
    <property type="evidence" value="ECO:0007669"/>
    <property type="project" value="UniProtKB-EC"/>
</dbReference>
<evidence type="ECO:0000313" key="3">
    <source>
        <dbReference type="Proteomes" id="UP000095517"/>
    </source>
</evidence>
<keyword evidence="2" id="KW-0808">Transferase</keyword>
<dbReference type="Pfam" id="PF00534">
    <property type="entry name" value="Glycos_transf_1"/>
    <property type="match status" value="1"/>
</dbReference>
<feature type="domain" description="Glycosyl transferase family 1" evidence="1">
    <location>
        <begin position="200"/>
        <end position="341"/>
    </location>
</feature>
<accession>A0A174FQM3</accession>
<organism evidence="2 3">
    <name type="scientific">Bacteroides finegoldii</name>
    <dbReference type="NCBI Taxonomy" id="338188"/>
    <lineage>
        <taxon>Bacteria</taxon>
        <taxon>Pseudomonadati</taxon>
        <taxon>Bacteroidota</taxon>
        <taxon>Bacteroidia</taxon>
        <taxon>Bacteroidales</taxon>
        <taxon>Bacteroidaceae</taxon>
        <taxon>Bacteroides</taxon>
    </lineage>
</organism>
<dbReference type="RefSeq" id="WP_055279101.1">
    <property type="nucleotide sequence ID" value="NZ_CABIXA010000010.1"/>
</dbReference>
<evidence type="ECO:0000259" key="1">
    <source>
        <dbReference type="Pfam" id="PF00534"/>
    </source>
</evidence>
<dbReference type="STRING" id="338188.ERS852397_02190"/>
<dbReference type="PANTHER" id="PTHR45947">
    <property type="entry name" value="SULFOQUINOVOSYL TRANSFERASE SQD2"/>
    <property type="match status" value="1"/>
</dbReference>
<dbReference type="CDD" id="cd03801">
    <property type="entry name" value="GT4_PimA-like"/>
    <property type="match status" value="1"/>
</dbReference>
<dbReference type="InterPro" id="IPR050194">
    <property type="entry name" value="Glycosyltransferase_grp1"/>
</dbReference>
<dbReference type="EMBL" id="CYZH01000010">
    <property type="protein sequence ID" value="CUO50919.1"/>
    <property type="molecule type" value="Genomic_DNA"/>
</dbReference>
<keyword evidence="2" id="KW-0328">Glycosyltransferase</keyword>
<dbReference type="PANTHER" id="PTHR45947:SF3">
    <property type="entry name" value="SULFOQUINOVOSYL TRANSFERASE SQD2"/>
    <property type="match status" value="1"/>
</dbReference>